<dbReference type="RefSeq" id="WP_146976401.1">
    <property type="nucleotide sequence ID" value="NZ_VOSL01000130.1"/>
</dbReference>
<evidence type="ECO:0000256" key="1">
    <source>
        <dbReference type="SAM" id="Coils"/>
    </source>
</evidence>
<evidence type="ECO:0000313" key="3">
    <source>
        <dbReference type="EMBL" id="TXD32379.1"/>
    </source>
</evidence>
<feature type="coiled-coil region" evidence="1">
    <location>
        <begin position="143"/>
        <end position="177"/>
    </location>
</feature>
<reference evidence="3 4" key="1">
    <citation type="submission" date="2019-08" db="EMBL/GenBank/DDBJ databases">
        <title>Bradymonadales sp. TMQ2.</title>
        <authorList>
            <person name="Liang Q."/>
        </authorList>
    </citation>
    <scope>NUCLEOTIDE SEQUENCE [LARGE SCALE GENOMIC DNA]</scope>
    <source>
        <strain evidence="3 4">TMQ2</strain>
    </source>
</reference>
<dbReference type="InterPro" id="IPR012909">
    <property type="entry name" value="PHA_DNA-bd_N"/>
</dbReference>
<comment type="caution">
    <text evidence="3">The sequence shown here is derived from an EMBL/GenBank/DDBJ whole genome shotgun (WGS) entry which is preliminary data.</text>
</comment>
<dbReference type="AlphaFoldDB" id="A0A5C6X3A5"/>
<organism evidence="3 4">
    <name type="scientific">Lujinxingia vulgaris</name>
    <dbReference type="NCBI Taxonomy" id="2600176"/>
    <lineage>
        <taxon>Bacteria</taxon>
        <taxon>Deltaproteobacteria</taxon>
        <taxon>Bradymonadales</taxon>
        <taxon>Lujinxingiaceae</taxon>
        <taxon>Lujinxingia</taxon>
    </lineage>
</organism>
<evidence type="ECO:0000313" key="4">
    <source>
        <dbReference type="Proteomes" id="UP000321046"/>
    </source>
</evidence>
<accession>A0A5C6X3A5</accession>
<evidence type="ECO:0000259" key="2">
    <source>
        <dbReference type="Pfam" id="PF07879"/>
    </source>
</evidence>
<protein>
    <recommendedName>
        <fullName evidence="2">PHA accumulation regulator DNA-binding N-terminal domain-containing protein</fullName>
    </recommendedName>
</protein>
<dbReference type="OrthoDB" id="9795345at2"/>
<name>A0A5C6X3A5_9DELT</name>
<keyword evidence="1" id="KW-0175">Coiled coil</keyword>
<dbReference type="Pfam" id="PF07879">
    <property type="entry name" value="PHB_acc_N"/>
    <property type="match status" value="1"/>
</dbReference>
<proteinExistence type="predicted"/>
<sequence>MPKLVKRYANRKLYDTESSTYITLENIEEMVREGEDVRIIDNSTGEDITSATLAHIVLDQQRANPAFPVSVLRGIIQSGEEFFARLQWPVTQFRDEFKRRAEALEEGGKAIREFVDGTQRSLDDMQRRLDDRFRDAVDQLTHLPEMQREIDELKETVEELEDRLVRLEALAARERQSSK</sequence>
<gene>
    <name evidence="3" type="ORF">FRC96_17640</name>
</gene>
<dbReference type="Proteomes" id="UP000321046">
    <property type="component" value="Unassembled WGS sequence"/>
</dbReference>
<dbReference type="EMBL" id="VOSL01000130">
    <property type="protein sequence ID" value="TXD32379.1"/>
    <property type="molecule type" value="Genomic_DNA"/>
</dbReference>
<feature type="domain" description="PHA accumulation regulator DNA-binding N-terminal" evidence="2">
    <location>
        <begin position="4"/>
        <end position="62"/>
    </location>
</feature>